<dbReference type="KEGG" id="swd:Swoo_0358"/>
<evidence type="ECO:0000313" key="2">
    <source>
        <dbReference type="EMBL" id="ACA84658.1"/>
    </source>
</evidence>
<protein>
    <recommendedName>
        <fullName evidence="4">Lipoprotein</fullName>
    </recommendedName>
</protein>
<organism evidence="2 3">
    <name type="scientific">Shewanella woodyi (strain ATCC 51908 / MS32)</name>
    <dbReference type="NCBI Taxonomy" id="392500"/>
    <lineage>
        <taxon>Bacteria</taxon>
        <taxon>Pseudomonadati</taxon>
        <taxon>Pseudomonadota</taxon>
        <taxon>Gammaproteobacteria</taxon>
        <taxon>Alteromonadales</taxon>
        <taxon>Shewanellaceae</taxon>
        <taxon>Shewanella</taxon>
    </lineage>
</organism>
<feature type="chain" id="PRO_5002765100" description="Lipoprotein" evidence="1">
    <location>
        <begin position="21"/>
        <end position="505"/>
    </location>
</feature>
<evidence type="ECO:0000313" key="3">
    <source>
        <dbReference type="Proteomes" id="UP000002168"/>
    </source>
</evidence>
<proteinExistence type="predicted"/>
<dbReference type="AlphaFoldDB" id="B1KP88"/>
<evidence type="ECO:0000256" key="1">
    <source>
        <dbReference type="SAM" id="SignalP"/>
    </source>
</evidence>
<sequence precursor="true">MKYPTIALALLLLLPACSQQHEPDIVEFKAQPGDSARYWMKTKSNINLKNIEIDQTSLALLHYQIDQVDDKILKFSVIPELMQFSGNRNNFHSARPTQRQQELQQLMSAGFDITLDPNTGELLNMSGKNAKIWQKMLQKSGEGFIDSIKNSLNSPGFVKQIPAKVGEKLPVTEVGIHDAVLQVDKVTDEQLTLLINSANEQTKLFGKVILSRDNGWIEKLALISVMPMESMGIQGTAHHSILMHRLNSNKLPSFIADLEQLIENDYWFELSKPNEIVTQHVEPTADELFKFTQGELLDNGNTFYTKLLLTDGEITPAGELWFTNMRASSSLQPVLDIKLMPTQPSMIMPAEDGVVVEQGFLPLGWLAKGDLAKIDKITATAHYQPAQLKTYSFPWSPDKTVTHKMGSLSLTISPLSGTTDKYAVDIFPTGNEFLMPIFDGIDGEVSYVAPNVGPDWLTYDDKFTASLNQSRILLKVTNAADTVTFYINQLAAEPAFEQQVEWTLK</sequence>
<accession>B1KP88</accession>
<dbReference type="eggNOG" id="ENOG5031PN4">
    <property type="taxonomic scope" value="Bacteria"/>
</dbReference>
<reference evidence="2 3" key="1">
    <citation type="submission" date="2008-02" db="EMBL/GenBank/DDBJ databases">
        <title>Complete sequence of Shewanella woodyi ATCC 51908.</title>
        <authorList>
            <consortium name="US DOE Joint Genome Institute"/>
            <person name="Copeland A."/>
            <person name="Lucas S."/>
            <person name="Lapidus A."/>
            <person name="Glavina del Rio T."/>
            <person name="Dalin E."/>
            <person name="Tice H."/>
            <person name="Bruce D."/>
            <person name="Goodwin L."/>
            <person name="Pitluck S."/>
            <person name="Sims D."/>
            <person name="Brettin T."/>
            <person name="Detter J.C."/>
            <person name="Han C."/>
            <person name="Kuske C.R."/>
            <person name="Schmutz J."/>
            <person name="Larimer F."/>
            <person name="Land M."/>
            <person name="Hauser L."/>
            <person name="Kyrpides N."/>
            <person name="Lykidis A."/>
            <person name="Zhao J.-S."/>
            <person name="Richardson P."/>
        </authorList>
    </citation>
    <scope>NUCLEOTIDE SEQUENCE [LARGE SCALE GENOMIC DNA]</scope>
    <source>
        <strain evidence="3">ATCC 51908 / MS32</strain>
    </source>
</reference>
<dbReference type="RefSeq" id="WP_012323007.1">
    <property type="nucleotide sequence ID" value="NC_010506.1"/>
</dbReference>
<feature type="signal peptide" evidence="1">
    <location>
        <begin position="1"/>
        <end position="20"/>
    </location>
</feature>
<dbReference type="EMBL" id="CP000961">
    <property type="protein sequence ID" value="ACA84658.1"/>
    <property type="molecule type" value="Genomic_DNA"/>
</dbReference>
<evidence type="ECO:0008006" key="4">
    <source>
        <dbReference type="Google" id="ProtNLM"/>
    </source>
</evidence>
<keyword evidence="1" id="KW-0732">Signal</keyword>
<dbReference type="Proteomes" id="UP000002168">
    <property type="component" value="Chromosome"/>
</dbReference>
<dbReference type="HOGENOM" id="CLU_539568_0_0_6"/>
<keyword evidence="3" id="KW-1185">Reference proteome</keyword>
<name>B1KP88_SHEWM</name>
<gene>
    <name evidence="2" type="ordered locus">Swoo_0358</name>
</gene>